<proteinExistence type="predicted"/>
<reference evidence="1 3" key="2">
    <citation type="submission" date="2022-01" db="EMBL/GenBank/DDBJ databases">
        <title>VMRC isolate genome collection.</title>
        <authorList>
            <person name="France M."/>
            <person name="Rutt L."/>
            <person name="Humphrys M."/>
            <person name="Ravel J."/>
        </authorList>
    </citation>
    <scope>NUCLEOTIDE SEQUENCE [LARGE SCALE GENOMIC DNA]</scope>
    <source>
        <strain evidence="1 3">C0172B4</strain>
    </source>
</reference>
<evidence type="ECO:0000313" key="1">
    <source>
        <dbReference type="EMBL" id="MCZ3622444.1"/>
    </source>
</evidence>
<protein>
    <submittedName>
        <fullName evidence="2">Uncharacterized protein</fullName>
    </submittedName>
</protein>
<dbReference type="EMBL" id="JAKHPW010000007">
    <property type="protein sequence ID" value="MCZ3622444.1"/>
    <property type="molecule type" value="Genomic_DNA"/>
</dbReference>
<accession>A0AAW5WZK2</accession>
<name>A0AAW5WZK2_9LACO</name>
<keyword evidence="3" id="KW-1185">Reference proteome</keyword>
<evidence type="ECO:0000313" key="4">
    <source>
        <dbReference type="Proteomes" id="UP001211566"/>
    </source>
</evidence>
<sequence length="98" mass="11689">MRTAELRMKEETAVAWKLGYEEGFIEGFIEGRFQLRNALLKLAKEYHKNTTEFPLVDLNINEQELFIDIKDRFKSNFIRSDSEIMNLIKQNILKYSQK</sequence>
<organism evidence="2 4">
    <name type="scientific">Lactobacillus mulieris</name>
    <dbReference type="NCBI Taxonomy" id="2508708"/>
    <lineage>
        <taxon>Bacteria</taxon>
        <taxon>Bacillati</taxon>
        <taxon>Bacillota</taxon>
        <taxon>Bacilli</taxon>
        <taxon>Lactobacillales</taxon>
        <taxon>Lactobacillaceae</taxon>
        <taxon>Lactobacillus</taxon>
    </lineage>
</organism>
<dbReference type="RefSeq" id="WP_269254911.1">
    <property type="nucleotide sequence ID" value="NZ_JAKHEY010000008.1"/>
</dbReference>
<evidence type="ECO:0000313" key="2">
    <source>
        <dbReference type="EMBL" id="MCZ9678597.1"/>
    </source>
</evidence>
<dbReference type="Proteomes" id="UP001211420">
    <property type="component" value="Unassembled WGS sequence"/>
</dbReference>
<dbReference type="Proteomes" id="UP001211566">
    <property type="component" value="Unassembled WGS sequence"/>
</dbReference>
<gene>
    <name evidence="1" type="ORF">L2772_06110</name>
    <name evidence="2" type="ORF">L2Z99_05800</name>
</gene>
<reference evidence="2" key="1">
    <citation type="submission" date="2022-01" db="EMBL/GenBank/DDBJ databases">
        <title>STING isolate genome collection.</title>
        <authorList>
            <person name="France M."/>
            <person name="Rutt L."/>
            <person name="Humphrys M."/>
            <person name="Ravel J."/>
        </authorList>
    </citation>
    <scope>NUCLEOTIDE SEQUENCE</scope>
    <source>
        <strain evidence="2">C0081E5</strain>
    </source>
</reference>
<dbReference type="EMBL" id="JAKHEY010000008">
    <property type="protein sequence ID" value="MCZ9678597.1"/>
    <property type="molecule type" value="Genomic_DNA"/>
</dbReference>
<evidence type="ECO:0000313" key="3">
    <source>
        <dbReference type="Proteomes" id="UP001211420"/>
    </source>
</evidence>
<dbReference type="AlphaFoldDB" id="A0AAW5WZK2"/>
<comment type="caution">
    <text evidence="2">The sequence shown here is derived from an EMBL/GenBank/DDBJ whole genome shotgun (WGS) entry which is preliminary data.</text>
</comment>